<gene>
    <name evidence="1" type="ORF">GCM10009810_14990</name>
</gene>
<name>A0ABN2KJG3_9MICO</name>
<evidence type="ECO:0008006" key="3">
    <source>
        <dbReference type="Google" id="ProtNLM"/>
    </source>
</evidence>
<dbReference type="InterPro" id="IPR009218">
    <property type="entry name" value="HD_phosphohydro"/>
</dbReference>
<proteinExistence type="predicted"/>
<dbReference type="PANTHER" id="PTHR21174">
    <property type="match status" value="1"/>
</dbReference>
<dbReference type="PIRSF" id="PIRSF035170">
    <property type="entry name" value="HD_phosphohydro"/>
    <property type="match status" value="1"/>
</dbReference>
<comment type="caution">
    <text evidence="1">The sequence shown here is derived from an EMBL/GenBank/DDBJ whole genome shotgun (WGS) entry which is preliminary data.</text>
</comment>
<keyword evidence="2" id="KW-1185">Reference proteome</keyword>
<reference evidence="1 2" key="1">
    <citation type="journal article" date="2019" name="Int. J. Syst. Evol. Microbiol.">
        <title>The Global Catalogue of Microorganisms (GCM) 10K type strain sequencing project: providing services to taxonomists for standard genome sequencing and annotation.</title>
        <authorList>
            <consortium name="The Broad Institute Genomics Platform"/>
            <consortium name="The Broad Institute Genome Sequencing Center for Infectious Disease"/>
            <person name="Wu L."/>
            <person name="Ma J."/>
        </authorList>
    </citation>
    <scope>NUCLEOTIDE SEQUENCE [LARGE SCALE GENOMIC DNA]</scope>
    <source>
        <strain evidence="1 2">JCM 15591</strain>
    </source>
</reference>
<evidence type="ECO:0000313" key="1">
    <source>
        <dbReference type="EMBL" id="GAA1756271.1"/>
    </source>
</evidence>
<dbReference type="PANTHER" id="PTHR21174:SF0">
    <property type="entry name" value="HD PHOSPHOHYDROLASE FAMILY PROTEIN-RELATED"/>
    <property type="match status" value="1"/>
</dbReference>
<dbReference type="EMBL" id="BAAAPN010000035">
    <property type="protein sequence ID" value="GAA1756271.1"/>
    <property type="molecule type" value="Genomic_DNA"/>
</dbReference>
<evidence type="ECO:0000313" key="2">
    <source>
        <dbReference type="Proteomes" id="UP001501475"/>
    </source>
</evidence>
<sequence length="234" mass="24978">MSDRDLITGFVADVAVIHSKSPTGPAISRDAASVAESLLRLWREPQRAYHDVTHLTEMLTAIATLSARTGCCASLPNLVAWYHDAVYDPARTDNEAASAALASRELAGLGIATAMAEEVAALIEQTADHVLPSPGTAAAVVHDADLWILASGADRFDEYCAQVRREYAAVPDTAYAHGRSAILRTLLERPRLYADPPAGAGWEERARVNLRRELERLTAAGEDGLGAGEPPRAG</sequence>
<dbReference type="Proteomes" id="UP001501475">
    <property type="component" value="Unassembled WGS sequence"/>
</dbReference>
<protein>
    <recommendedName>
        <fullName evidence="3">Metal-dependent phosphohydrolase</fullName>
    </recommendedName>
</protein>
<dbReference type="Gene3D" id="1.10.3210.10">
    <property type="entry name" value="Hypothetical protein af1432"/>
    <property type="match status" value="1"/>
</dbReference>
<dbReference type="SUPFAM" id="SSF109604">
    <property type="entry name" value="HD-domain/PDEase-like"/>
    <property type="match status" value="1"/>
</dbReference>
<dbReference type="RefSeq" id="WP_344064278.1">
    <property type="nucleotide sequence ID" value="NZ_BAAAPN010000035.1"/>
</dbReference>
<accession>A0ABN2KJG3</accession>
<organism evidence="1 2">
    <name type="scientific">Nostocoides vanveenii</name>
    <dbReference type="NCBI Taxonomy" id="330835"/>
    <lineage>
        <taxon>Bacteria</taxon>
        <taxon>Bacillati</taxon>
        <taxon>Actinomycetota</taxon>
        <taxon>Actinomycetes</taxon>
        <taxon>Micrococcales</taxon>
        <taxon>Intrasporangiaceae</taxon>
        <taxon>Nostocoides</taxon>
    </lineage>
</organism>